<evidence type="ECO:0000313" key="1">
    <source>
        <dbReference type="EMBL" id="KAJ1190246.1"/>
    </source>
</evidence>
<keyword evidence="2" id="KW-1185">Reference proteome</keyword>
<dbReference type="Proteomes" id="UP001066276">
    <property type="component" value="Chromosome 3_1"/>
</dbReference>
<name>A0AAV7UNL0_PLEWA</name>
<organism evidence="1 2">
    <name type="scientific">Pleurodeles waltl</name>
    <name type="common">Iberian ribbed newt</name>
    <dbReference type="NCBI Taxonomy" id="8319"/>
    <lineage>
        <taxon>Eukaryota</taxon>
        <taxon>Metazoa</taxon>
        <taxon>Chordata</taxon>
        <taxon>Craniata</taxon>
        <taxon>Vertebrata</taxon>
        <taxon>Euteleostomi</taxon>
        <taxon>Amphibia</taxon>
        <taxon>Batrachia</taxon>
        <taxon>Caudata</taxon>
        <taxon>Salamandroidea</taxon>
        <taxon>Salamandridae</taxon>
        <taxon>Pleurodelinae</taxon>
        <taxon>Pleurodeles</taxon>
    </lineage>
</organism>
<protein>
    <submittedName>
        <fullName evidence="1">Uncharacterized protein</fullName>
    </submittedName>
</protein>
<reference evidence="1" key="1">
    <citation type="journal article" date="2022" name="bioRxiv">
        <title>Sequencing and chromosome-scale assembly of the giantPleurodeles waltlgenome.</title>
        <authorList>
            <person name="Brown T."/>
            <person name="Elewa A."/>
            <person name="Iarovenko S."/>
            <person name="Subramanian E."/>
            <person name="Araus A.J."/>
            <person name="Petzold A."/>
            <person name="Susuki M."/>
            <person name="Suzuki K.-i.T."/>
            <person name="Hayashi T."/>
            <person name="Toyoda A."/>
            <person name="Oliveira C."/>
            <person name="Osipova E."/>
            <person name="Leigh N.D."/>
            <person name="Simon A."/>
            <person name="Yun M.H."/>
        </authorList>
    </citation>
    <scope>NUCLEOTIDE SEQUENCE</scope>
    <source>
        <strain evidence="1">20211129_DDA</strain>
        <tissue evidence="1">Liver</tissue>
    </source>
</reference>
<evidence type="ECO:0000313" key="2">
    <source>
        <dbReference type="Proteomes" id="UP001066276"/>
    </source>
</evidence>
<dbReference type="AlphaFoldDB" id="A0AAV7UNL0"/>
<gene>
    <name evidence="1" type="ORF">NDU88_006984</name>
</gene>
<dbReference type="EMBL" id="JANPWB010000005">
    <property type="protein sequence ID" value="KAJ1190246.1"/>
    <property type="molecule type" value="Genomic_DNA"/>
</dbReference>
<accession>A0AAV7UNL0</accession>
<comment type="caution">
    <text evidence="1">The sequence shown here is derived from an EMBL/GenBank/DDBJ whole genome shotgun (WGS) entry which is preliminary data.</text>
</comment>
<proteinExistence type="predicted"/>
<sequence>MDPRWKQENKFVEHLQGKYKDFLVVNEGSVDSPDTLWEMGKAYMRGIARSYLTGTEHDKRGWVVELEHSIALRDHREPGSLSKSDIRQLEINCRLCLDEARKCCMATTQKVYEWGKNLAKYCTGWPPIKNRVMPRIPGHSGEWVEISHGIPATFAKYCTNLYAGRKCPDMKLSSPLVPELPLSHIST</sequence>